<dbReference type="SUPFAM" id="SSF103473">
    <property type="entry name" value="MFS general substrate transporter"/>
    <property type="match status" value="1"/>
</dbReference>
<feature type="transmembrane region" description="Helical" evidence="6">
    <location>
        <begin position="274"/>
        <end position="295"/>
    </location>
</feature>
<proteinExistence type="predicted"/>
<name>A0A7L9IZQ3_9MICO</name>
<sequence>MTGTLQLLLLGGSLIGGGFALLLWHLAPSEPDLGDVLTRLSPAGAKTSTSEASGPPSRIERLGQWALKTFPASAWAATPVKELRLLQISTARYHGEKVGYALGGLALGPVAGAFLTLLGWNIPVAVPLLGSLVLAVAGFFLPDYNVRDDAKKARREFARALASYIDLVGLERASGSGPRQALEVAAQVGDSWVFQRLGEELARTRWSGVTPWEALHELGDELGLPELSDLADIMRLSGEDGTQVWGSLRARSTGMRAAMLNHEKARAIEVSERMTIPMSMLGVVFLALIITPALLRVLSS</sequence>
<feature type="transmembrane region" description="Helical" evidence="6">
    <location>
        <begin position="98"/>
        <end position="118"/>
    </location>
</feature>
<dbReference type="Pfam" id="PF00482">
    <property type="entry name" value="T2SSF"/>
    <property type="match status" value="1"/>
</dbReference>
<dbReference type="PANTHER" id="PTHR35007">
    <property type="entry name" value="INTEGRAL MEMBRANE PROTEIN-RELATED"/>
    <property type="match status" value="1"/>
</dbReference>
<keyword evidence="4 6" id="KW-1133">Transmembrane helix</keyword>
<feature type="transmembrane region" description="Helical" evidence="6">
    <location>
        <begin position="6"/>
        <end position="27"/>
    </location>
</feature>
<evidence type="ECO:0000313" key="9">
    <source>
        <dbReference type="Proteomes" id="UP000593998"/>
    </source>
</evidence>
<evidence type="ECO:0000256" key="2">
    <source>
        <dbReference type="ARBA" id="ARBA00022475"/>
    </source>
</evidence>
<evidence type="ECO:0000256" key="1">
    <source>
        <dbReference type="ARBA" id="ARBA00004651"/>
    </source>
</evidence>
<evidence type="ECO:0000259" key="7">
    <source>
        <dbReference type="Pfam" id="PF00482"/>
    </source>
</evidence>
<evidence type="ECO:0000256" key="5">
    <source>
        <dbReference type="ARBA" id="ARBA00023136"/>
    </source>
</evidence>
<dbReference type="EMBL" id="CP062789">
    <property type="protein sequence ID" value="QOK22367.1"/>
    <property type="molecule type" value="Genomic_DNA"/>
</dbReference>
<feature type="transmembrane region" description="Helical" evidence="6">
    <location>
        <begin position="124"/>
        <end position="146"/>
    </location>
</feature>
<evidence type="ECO:0000256" key="3">
    <source>
        <dbReference type="ARBA" id="ARBA00022692"/>
    </source>
</evidence>
<protein>
    <submittedName>
        <fullName evidence="8">Type II secretion system F family protein</fullName>
    </submittedName>
</protein>
<evidence type="ECO:0000256" key="4">
    <source>
        <dbReference type="ARBA" id="ARBA00022989"/>
    </source>
</evidence>
<dbReference type="InterPro" id="IPR036259">
    <property type="entry name" value="MFS_trans_sf"/>
</dbReference>
<dbReference type="RefSeq" id="WP_192910880.1">
    <property type="nucleotide sequence ID" value="NZ_CP062789.1"/>
</dbReference>
<dbReference type="AlphaFoldDB" id="A0A7L9IZQ3"/>
<organism evidence="8 9">
    <name type="scientific">Janibacter indicus</name>
    <dbReference type="NCBI Taxonomy" id="857417"/>
    <lineage>
        <taxon>Bacteria</taxon>
        <taxon>Bacillati</taxon>
        <taxon>Actinomycetota</taxon>
        <taxon>Actinomycetes</taxon>
        <taxon>Micrococcales</taxon>
        <taxon>Intrasporangiaceae</taxon>
        <taxon>Janibacter</taxon>
    </lineage>
</organism>
<comment type="subcellular location">
    <subcellularLocation>
        <location evidence="1">Cell membrane</location>
        <topology evidence="1">Multi-pass membrane protein</topology>
    </subcellularLocation>
</comment>
<keyword evidence="3 6" id="KW-0812">Transmembrane</keyword>
<dbReference type="GO" id="GO:0005886">
    <property type="term" value="C:plasma membrane"/>
    <property type="evidence" value="ECO:0007669"/>
    <property type="project" value="UniProtKB-SubCell"/>
</dbReference>
<feature type="domain" description="Type II secretion system protein GspF" evidence="7">
    <location>
        <begin position="165"/>
        <end position="292"/>
    </location>
</feature>
<dbReference type="PANTHER" id="PTHR35007:SF1">
    <property type="entry name" value="PILUS ASSEMBLY PROTEIN"/>
    <property type="match status" value="1"/>
</dbReference>
<dbReference type="Proteomes" id="UP000593998">
    <property type="component" value="Chromosome"/>
</dbReference>
<evidence type="ECO:0000256" key="6">
    <source>
        <dbReference type="SAM" id="Phobius"/>
    </source>
</evidence>
<keyword evidence="5 6" id="KW-0472">Membrane</keyword>
<accession>A0A7L9IZQ3</accession>
<dbReference type="InterPro" id="IPR018076">
    <property type="entry name" value="T2SS_GspF_dom"/>
</dbReference>
<keyword evidence="2" id="KW-1003">Cell membrane</keyword>
<gene>
    <name evidence="8" type="ORF">IGS73_14960</name>
</gene>
<evidence type="ECO:0000313" key="8">
    <source>
        <dbReference type="EMBL" id="QOK22367.1"/>
    </source>
</evidence>
<reference evidence="8 9" key="1">
    <citation type="submission" date="2020-10" db="EMBL/GenBank/DDBJ databases">
        <title>Janibacter indicus TT2 genome sequence.</title>
        <authorList>
            <person name="Lee K."/>
            <person name="Ganzorig M."/>
        </authorList>
    </citation>
    <scope>NUCLEOTIDE SEQUENCE [LARGE SCALE GENOMIC DNA]</scope>
    <source>
        <strain evidence="8 9">TT2</strain>
    </source>
</reference>